<feature type="non-terminal residue" evidence="1">
    <location>
        <position position="59"/>
    </location>
</feature>
<name>A0A0F9E1B5_9ZZZZ</name>
<reference evidence="1" key="1">
    <citation type="journal article" date="2015" name="Nature">
        <title>Complex archaea that bridge the gap between prokaryotes and eukaryotes.</title>
        <authorList>
            <person name="Spang A."/>
            <person name="Saw J.H."/>
            <person name="Jorgensen S.L."/>
            <person name="Zaremba-Niedzwiedzka K."/>
            <person name="Martijn J."/>
            <person name="Lind A.E."/>
            <person name="van Eijk R."/>
            <person name="Schleper C."/>
            <person name="Guy L."/>
            <person name="Ettema T.J."/>
        </authorList>
    </citation>
    <scope>NUCLEOTIDE SEQUENCE</scope>
</reference>
<accession>A0A0F9E1B5</accession>
<evidence type="ECO:0000313" key="1">
    <source>
        <dbReference type="EMBL" id="KKL17908.1"/>
    </source>
</evidence>
<sequence length="59" mass="6273">MRQGDNRGQATSLARFSGLRVGRLAGMIAACNGQNGSSDSARHLGDEKSSLSPFVPYYL</sequence>
<gene>
    <name evidence="1" type="ORF">LCGC14_2480850</name>
</gene>
<proteinExistence type="predicted"/>
<organism evidence="1">
    <name type="scientific">marine sediment metagenome</name>
    <dbReference type="NCBI Taxonomy" id="412755"/>
    <lineage>
        <taxon>unclassified sequences</taxon>
        <taxon>metagenomes</taxon>
        <taxon>ecological metagenomes</taxon>
    </lineage>
</organism>
<protein>
    <submittedName>
        <fullName evidence="1">Uncharacterized protein</fullName>
    </submittedName>
</protein>
<dbReference type="AlphaFoldDB" id="A0A0F9E1B5"/>
<comment type="caution">
    <text evidence="1">The sequence shown here is derived from an EMBL/GenBank/DDBJ whole genome shotgun (WGS) entry which is preliminary data.</text>
</comment>
<dbReference type="EMBL" id="LAZR01039072">
    <property type="protein sequence ID" value="KKL17908.1"/>
    <property type="molecule type" value="Genomic_DNA"/>
</dbReference>